<feature type="coiled-coil region" evidence="13">
    <location>
        <begin position="779"/>
        <end position="813"/>
    </location>
</feature>
<feature type="compositionally biased region" description="Polar residues" evidence="14">
    <location>
        <begin position="402"/>
        <end position="414"/>
    </location>
</feature>
<name>A0ABD1CLN9_CULPP</name>
<evidence type="ECO:0000256" key="11">
    <source>
        <dbReference type="PROSITE-ProRule" id="PRU00221"/>
    </source>
</evidence>
<dbReference type="PROSITE" id="PS00678">
    <property type="entry name" value="WD_REPEATS_1"/>
    <property type="match status" value="1"/>
</dbReference>
<feature type="compositionally biased region" description="Low complexity" evidence="14">
    <location>
        <begin position="1015"/>
        <end position="1026"/>
    </location>
</feature>
<dbReference type="InterPro" id="IPR036322">
    <property type="entry name" value="WD40_repeat_dom_sf"/>
</dbReference>
<feature type="domain" description="Kinesin motor" evidence="15">
    <location>
        <begin position="1"/>
        <end position="313"/>
    </location>
</feature>
<dbReference type="Pfam" id="PF00225">
    <property type="entry name" value="Kinesin"/>
    <property type="match status" value="1"/>
</dbReference>
<keyword evidence="2" id="KW-0963">Cytoplasm</keyword>
<dbReference type="SMART" id="SM00320">
    <property type="entry name" value="WD40"/>
    <property type="match status" value="7"/>
</dbReference>
<dbReference type="GO" id="GO:0003774">
    <property type="term" value="F:cytoskeletal motor activity"/>
    <property type="evidence" value="ECO:0007669"/>
    <property type="project" value="UniProtKB-UniRule"/>
</dbReference>
<feature type="compositionally biased region" description="Basic and acidic residues" evidence="14">
    <location>
        <begin position="1027"/>
        <end position="1042"/>
    </location>
</feature>
<dbReference type="InterPro" id="IPR001752">
    <property type="entry name" value="Kinesin_motor_dom"/>
</dbReference>
<dbReference type="PROSITE" id="PS00411">
    <property type="entry name" value="KINESIN_MOTOR_1"/>
    <property type="match status" value="1"/>
</dbReference>
<dbReference type="PROSITE" id="PS50294">
    <property type="entry name" value="WD_REPEATS_REGION"/>
    <property type="match status" value="1"/>
</dbReference>
<feature type="repeat" description="WD" evidence="11">
    <location>
        <begin position="1158"/>
        <end position="1197"/>
    </location>
</feature>
<evidence type="ECO:0000256" key="10">
    <source>
        <dbReference type="ARBA" id="ARBA00023212"/>
    </source>
</evidence>
<feature type="binding site" evidence="12">
    <location>
        <begin position="44"/>
        <end position="51"/>
    </location>
    <ligand>
        <name>ATP</name>
        <dbReference type="ChEBI" id="CHEBI:30616"/>
    </ligand>
</feature>
<protein>
    <recommendedName>
        <fullName evidence="15">Kinesin motor domain-containing protein</fullName>
    </recommendedName>
</protein>
<dbReference type="InterPro" id="IPR019821">
    <property type="entry name" value="Kinesin_motor_CS"/>
</dbReference>
<comment type="caution">
    <text evidence="16">The sequence shown here is derived from an EMBL/GenBank/DDBJ whole genome shotgun (WGS) entry which is preliminary data.</text>
</comment>
<evidence type="ECO:0000313" key="16">
    <source>
        <dbReference type="EMBL" id="KAL1377306.1"/>
    </source>
</evidence>
<dbReference type="EMBL" id="JBEHCU010011059">
    <property type="protein sequence ID" value="KAL1377306.1"/>
    <property type="molecule type" value="Genomic_DNA"/>
</dbReference>
<dbReference type="InterPro" id="IPR019775">
    <property type="entry name" value="WD40_repeat_CS"/>
</dbReference>
<evidence type="ECO:0000256" key="5">
    <source>
        <dbReference type="ARBA" id="ARBA00022737"/>
    </source>
</evidence>
<evidence type="ECO:0000256" key="14">
    <source>
        <dbReference type="SAM" id="MobiDB-lite"/>
    </source>
</evidence>
<dbReference type="PANTHER" id="PTHR47969:SF15">
    <property type="entry name" value="CHROMOSOME-ASSOCIATED KINESIN KIF4A-RELATED"/>
    <property type="match status" value="1"/>
</dbReference>
<keyword evidence="10" id="KW-0206">Cytoskeleton</keyword>
<feature type="region of interest" description="Disordered" evidence="14">
    <location>
        <begin position="980"/>
        <end position="1140"/>
    </location>
</feature>
<keyword evidence="4" id="KW-0493">Microtubule</keyword>
<dbReference type="GO" id="GO:0005524">
    <property type="term" value="F:ATP binding"/>
    <property type="evidence" value="ECO:0007669"/>
    <property type="project" value="UniProtKB-UniRule"/>
</dbReference>
<evidence type="ECO:0000256" key="4">
    <source>
        <dbReference type="ARBA" id="ARBA00022701"/>
    </source>
</evidence>
<dbReference type="PRINTS" id="PR00380">
    <property type="entry name" value="KINESINHEAVY"/>
</dbReference>
<feature type="compositionally biased region" description="Polar residues" evidence="14">
    <location>
        <begin position="1089"/>
        <end position="1100"/>
    </location>
</feature>
<organism evidence="16 17">
    <name type="scientific">Culex pipiens pipiens</name>
    <name type="common">Northern house mosquito</name>
    <dbReference type="NCBI Taxonomy" id="38569"/>
    <lineage>
        <taxon>Eukaryota</taxon>
        <taxon>Metazoa</taxon>
        <taxon>Ecdysozoa</taxon>
        <taxon>Arthropoda</taxon>
        <taxon>Hexapoda</taxon>
        <taxon>Insecta</taxon>
        <taxon>Pterygota</taxon>
        <taxon>Neoptera</taxon>
        <taxon>Endopterygota</taxon>
        <taxon>Diptera</taxon>
        <taxon>Nematocera</taxon>
        <taxon>Culicoidea</taxon>
        <taxon>Culicidae</taxon>
        <taxon>Culicinae</taxon>
        <taxon>Culicini</taxon>
        <taxon>Culex</taxon>
        <taxon>Culex</taxon>
    </lineage>
</organism>
<dbReference type="CDD" id="cd01372">
    <property type="entry name" value="KISc_KIF4"/>
    <property type="match status" value="1"/>
</dbReference>
<dbReference type="InterPro" id="IPR056532">
    <property type="entry name" value="KIF21A/B_hel_2"/>
</dbReference>
<dbReference type="GO" id="GO:0005874">
    <property type="term" value="C:microtubule"/>
    <property type="evidence" value="ECO:0007669"/>
    <property type="project" value="UniProtKB-KW"/>
</dbReference>
<dbReference type="InterPro" id="IPR001680">
    <property type="entry name" value="WD40_rpt"/>
</dbReference>
<dbReference type="SUPFAM" id="SSF50978">
    <property type="entry name" value="WD40 repeat-like"/>
    <property type="match status" value="1"/>
</dbReference>
<feature type="coiled-coil region" evidence="13">
    <location>
        <begin position="555"/>
        <end position="717"/>
    </location>
</feature>
<proteinExistence type="inferred from homology"/>
<keyword evidence="7 12" id="KW-0067">ATP-binding</keyword>
<keyword evidence="5" id="KW-0677">Repeat</keyword>
<keyword evidence="9 12" id="KW-0505">Motor protein</keyword>
<feature type="region of interest" description="Disordered" evidence="14">
    <location>
        <begin position="508"/>
        <end position="538"/>
    </location>
</feature>
<sequence length="1477" mass="162171">MKRVDMVELHIRVGFLVVVVGSLNNEKLVEGALKGYNGTVLAYGQTGSGKTYTMGTGFERDIPEQQEGIIPRAVRHLFEGITQLQENPYDEDGVYLGSLQFSVAAQFMELYNEEVIDLLDPYSKGRLFKIHEDATGGISVAGATIRPLSGPQDALRCLQQGALARTTASTQMNEQSSRSHALFTILIRRQRVMSAEESGNPEGDLETLTSKFHFVDLAGSERLKRTGATGERAREGISINCGLLALGNVISALGDKAKKVSHVPYRDSKLTRLLQDSLGGNSQTIMIACVSPSDRDFMETLNTLKYANRARNIKNKVQINQDQSSRTISQLRREIAALQLELVEYKQGKRSVDAEGNAAVSDTFLENAMLLQDNKRLQQRLKAMQETINTLTEKNATLQAQQALSGWSSGSTEDSGGVEKDREGDGGGGGSRESPMQQLIAGYICEIEKLKAKLIESEQMFQQLKKAQASPSKLGLKSNYSFIEDTTETVINLAKRELEKERELLMSRSLPGLENDSSNQSLEDGTDSDSDTESDDKTGELQAEINDISSDIEIKTKLIEQLELSQQRMQVMRQQYEDKLHVLNAKIVNTQKERDQVLANMSGSGVPVGSAQTDRIRKVKEEYERKLSDMQKEMKKLQMAQREHIRQQRELQAQDAQLKTLRGELNELKQIKIRLMKKIQEENNKHKELDSRKTREIAQLRKESRKQVNMIKSLQAQGAAKDQVLKRKTEEVSNLRKTQRGMMSMKAAGRFPPKKSEIAQNTKNLKAKWDSLQRTVTRAARSRQAVLELERELERLLQERDGLSRDLVTVRNRQGLGDTAELISEEDTILANMNYIQENITQIQHSIMELEEGKESATEHIQLQNILENIRTVDEAKFILEKLCVASIGQVCEAALTQTRLKEREALLNEVQQDSSIQQQLLQHILARTPAATLSDTSFSSGQSNHSNVVNTMLHAAALSNGISAASTYENRNDASDNGSYVINTLTRSPSPSSSTELNSSKLRRRPAADSLPYGAAPPSNAAGGSKLEKDEHGGSWSRRDQQQPSQTTVPSGIPQPVASNGSPVGRSFVPLSRVPSAPGSLKGLQPVPNISRQNSTASPLLSRKSFDPSSGAPPSPDLPASFPEQGITRNDPSPGGNIKEYIGKLKAGSPLICTHVVEGHSNSVLSIKVSNQTLFTAAADRTVKVWDLRSGSTPHCLTGHLGPVAAVECDPTNNLLFSASGAFIKVWDLRESNIRPMVTLCSSGAILPANASLSDLIPGECSITALKLGASGKLYTAASDKVRIWDLRTFSCLGRLSGGHQAAVMCLTAWEGPNNTDLVATGSKDHYVKVFEVNSSGGTVPPLLNLEPPHYDGVQALAVAKDATGVDAELFSGSRDSGIKRWDLRTGELKQSLNNAHKGWVSGMAIYGDTLLSSCRGGVIRLWNVKNCDSLAEMKTDQSINDIVTADNRVFTASNDGKVRLWRVSSAIRRLSAENR</sequence>
<evidence type="ECO:0000259" key="15">
    <source>
        <dbReference type="PROSITE" id="PS50067"/>
    </source>
</evidence>
<keyword evidence="6 12" id="KW-0547">Nucleotide-binding</keyword>
<feature type="compositionally biased region" description="Acidic residues" evidence="14">
    <location>
        <begin position="524"/>
        <end position="534"/>
    </location>
</feature>
<accession>A0ABD1CLN9</accession>
<evidence type="ECO:0000256" key="2">
    <source>
        <dbReference type="ARBA" id="ARBA00022490"/>
    </source>
</evidence>
<reference evidence="16 17" key="1">
    <citation type="submission" date="2024-05" db="EMBL/GenBank/DDBJ databases">
        <title>Culex pipiens pipiens assembly and annotation.</title>
        <authorList>
            <person name="Alout H."/>
            <person name="Durand T."/>
        </authorList>
    </citation>
    <scope>NUCLEOTIDE SEQUENCE [LARGE SCALE GENOMIC DNA]</scope>
    <source>
        <strain evidence="16">HA-2024</strain>
        <tissue evidence="16">Whole body</tissue>
    </source>
</reference>
<dbReference type="Pfam" id="PF23203">
    <property type="entry name" value="KIF21A"/>
    <property type="match status" value="1"/>
</dbReference>
<evidence type="ECO:0000256" key="6">
    <source>
        <dbReference type="ARBA" id="ARBA00022741"/>
    </source>
</evidence>
<feature type="compositionally biased region" description="Low complexity" evidence="14">
    <location>
        <begin position="984"/>
        <end position="1001"/>
    </location>
</feature>
<dbReference type="Pfam" id="PF00400">
    <property type="entry name" value="WD40"/>
    <property type="match status" value="3"/>
</dbReference>
<evidence type="ECO:0000256" key="7">
    <source>
        <dbReference type="ARBA" id="ARBA00022840"/>
    </source>
</evidence>
<feature type="repeat" description="WD" evidence="11">
    <location>
        <begin position="1348"/>
        <end position="1393"/>
    </location>
</feature>
<comment type="subcellular location">
    <subcellularLocation>
        <location evidence="1">Cytoplasm</location>
        <location evidence="1">Cytoskeleton</location>
    </subcellularLocation>
</comment>
<dbReference type="InterPro" id="IPR027417">
    <property type="entry name" value="P-loop_NTPase"/>
</dbReference>
<dbReference type="SMART" id="SM00129">
    <property type="entry name" value="KISc"/>
    <property type="match status" value="1"/>
</dbReference>
<keyword evidence="3 11" id="KW-0853">WD repeat</keyword>
<dbReference type="PROSITE" id="PS50067">
    <property type="entry name" value="KINESIN_MOTOR_2"/>
    <property type="match status" value="1"/>
</dbReference>
<keyword evidence="8 13" id="KW-0175">Coiled coil</keyword>
<evidence type="ECO:0000256" key="8">
    <source>
        <dbReference type="ARBA" id="ARBA00023054"/>
    </source>
</evidence>
<evidence type="ECO:0000256" key="9">
    <source>
        <dbReference type="ARBA" id="ARBA00023175"/>
    </source>
</evidence>
<dbReference type="Gene3D" id="3.40.850.10">
    <property type="entry name" value="Kinesin motor domain"/>
    <property type="match status" value="1"/>
</dbReference>
<evidence type="ECO:0000256" key="12">
    <source>
        <dbReference type="PROSITE-ProRule" id="PRU00283"/>
    </source>
</evidence>
<comment type="similarity">
    <text evidence="12">Belongs to the TRAFAC class myosin-kinesin ATPase superfamily. Kinesin family.</text>
</comment>
<gene>
    <name evidence="16" type="ORF">pipiens_004201</name>
</gene>
<dbReference type="InterPro" id="IPR027640">
    <property type="entry name" value="Kinesin-like_fam"/>
</dbReference>
<dbReference type="CDD" id="cd00200">
    <property type="entry name" value="WD40"/>
    <property type="match status" value="1"/>
</dbReference>
<keyword evidence="17" id="KW-1185">Reference proteome</keyword>
<feature type="coiled-coil region" evidence="13">
    <location>
        <begin position="321"/>
        <end position="401"/>
    </location>
</feature>
<dbReference type="Pfam" id="PF25764">
    <property type="entry name" value="KIF21A_4th"/>
    <property type="match status" value="1"/>
</dbReference>
<dbReference type="PANTHER" id="PTHR47969">
    <property type="entry name" value="CHROMOSOME-ASSOCIATED KINESIN KIF4A-RELATED"/>
    <property type="match status" value="1"/>
</dbReference>
<dbReference type="InterPro" id="IPR015943">
    <property type="entry name" value="WD40/YVTN_repeat-like_dom_sf"/>
</dbReference>
<evidence type="ECO:0000313" key="17">
    <source>
        <dbReference type="Proteomes" id="UP001562425"/>
    </source>
</evidence>
<dbReference type="PROSITE" id="PS50082">
    <property type="entry name" value="WD_REPEATS_2"/>
    <property type="match status" value="2"/>
</dbReference>
<dbReference type="Gene3D" id="2.130.10.10">
    <property type="entry name" value="YVTN repeat-like/Quinoprotein amine dehydrogenase"/>
    <property type="match status" value="2"/>
</dbReference>
<evidence type="ECO:0000256" key="3">
    <source>
        <dbReference type="ARBA" id="ARBA00022574"/>
    </source>
</evidence>
<dbReference type="Proteomes" id="UP001562425">
    <property type="component" value="Unassembled WGS sequence"/>
</dbReference>
<dbReference type="SUPFAM" id="SSF52540">
    <property type="entry name" value="P-loop containing nucleoside triphosphate hydrolases"/>
    <property type="match status" value="1"/>
</dbReference>
<dbReference type="FunFam" id="3.40.850.10:FF:000011">
    <property type="entry name" value="Kinesin family member 21A"/>
    <property type="match status" value="1"/>
</dbReference>
<evidence type="ECO:0000256" key="13">
    <source>
        <dbReference type="SAM" id="Coils"/>
    </source>
</evidence>
<dbReference type="InterPro" id="IPR036961">
    <property type="entry name" value="Kinesin_motor_dom_sf"/>
</dbReference>
<feature type="region of interest" description="Disordered" evidence="14">
    <location>
        <begin position="402"/>
        <end position="435"/>
    </location>
</feature>
<evidence type="ECO:0000256" key="1">
    <source>
        <dbReference type="ARBA" id="ARBA00004245"/>
    </source>
</evidence>